<dbReference type="InterPro" id="IPR001646">
    <property type="entry name" value="5peptide_repeat"/>
</dbReference>
<dbReference type="PANTHER" id="PTHR42999">
    <property type="entry name" value="ANTIBIOTIC RESISTANCE PROTEIN MCBG"/>
    <property type="match status" value="1"/>
</dbReference>
<reference evidence="1" key="1">
    <citation type="submission" date="2022-04" db="EMBL/GenBank/DDBJ databases">
        <title>Plastid genome of Amicula sp.</title>
        <authorList>
            <person name="Gastineau R."/>
            <person name="Li C."/>
            <person name="Ashworth M.P."/>
            <person name="Witkowski A."/>
            <person name="Turmel M."/>
            <person name="Gorecka E."/>
            <person name="Frankovich T."/>
            <person name="Wachnicka A."/>
            <person name="Lobban C.S."/>
            <person name="Theriot E.C."/>
            <person name="Otis C."/>
            <person name="Dabek P."/>
            <person name="Binczewska A."/>
            <person name="Lemieux C."/>
        </authorList>
    </citation>
    <scope>NUCLEOTIDE SEQUENCE</scope>
    <source>
        <strain evidence="1">GU52X-4 cfCalB7</strain>
    </source>
</reference>
<name>A0A9E8YZ63_9STRA</name>
<dbReference type="PANTHER" id="PTHR42999:SF1">
    <property type="entry name" value="PENTAPEPTIDE REPEAT-CONTAINING PROTEIN"/>
    <property type="match status" value="1"/>
</dbReference>
<protein>
    <recommendedName>
        <fullName evidence="2">Pentapeptide repeat-containing protein</fullName>
    </recommendedName>
</protein>
<dbReference type="SUPFAM" id="SSF141571">
    <property type="entry name" value="Pentapeptide repeat-like"/>
    <property type="match status" value="1"/>
</dbReference>
<keyword evidence="1" id="KW-0934">Plastid</keyword>
<dbReference type="EMBL" id="ON390793">
    <property type="protein sequence ID" value="WAK84816.1"/>
    <property type="molecule type" value="Genomic_DNA"/>
</dbReference>
<sequence>MNETLQNLIKNYHSGLLLTPNIQVIGKKFSNETIHLPTGRWINHSFYFATFRNSDLIHMKFIHLSLDSTYFGKCLVENCLFEDCSFGNAVFEKCVFKNCRFIRGHITASTVMETIFDECTFSNTDLDNCIFESCHFLKSIFEKVCFGSAVVIDTKFSNSRKSIEFKEDLFFSDIFDQINQLRIDEE</sequence>
<accession>A0A9E8YZ63</accession>
<geneLocation type="plastid" evidence="1"/>
<evidence type="ECO:0000313" key="1">
    <source>
        <dbReference type="EMBL" id="WAK84816.1"/>
    </source>
</evidence>
<organism evidence="1">
    <name type="scientific">Amicula sp. isolate GU52X-4 cfCalB7</name>
    <dbReference type="NCBI Taxonomy" id="3003489"/>
    <lineage>
        <taxon>Eukaryota</taxon>
        <taxon>Sar</taxon>
        <taxon>Stramenopiles</taxon>
        <taxon>Ochrophyta</taxon>
        <taxon>Bacillariophyta</taxon>
        <taxon>Bacillariophyceae</taxon>
        <taxon>Bacillariophycidae</taxon>
        <taxon>Naviculales</taxon>
        <taxon>Naviculaceae</taxon>
        <taxon>Amicula</taxon>
    </lineage>
</organism>
<proteinExistence type="predicted"/>
<evidence type="ECO:0008006" key="2">
    <source>
        <dbReference type="Google" id="ProtNLM"/>
    </source>
</evidence>
<dbReference type="InterPro" id="IPR052949">
    <property type="entry name" value="PA_immunity-related"/>
</dbReference>
<dbReference type="Gene3D" id="2.160.20.80">
    <property type="entry name" value="E3 ubiquitin-protein ligase SopA"/>
    <property type="match status" value="2"/>
</dbReference>
<dbReference type="AlphaFoldDB" id="A0A9E8YZ63"/>
<dbReference type="Pfam" id="PF00805">
    <property type="entry name" value="Pentapeptide"/>
    <property type="match status" value="1"/>
</dbReference>
<gene>
    <name evidence="1" type="primary">orf186a</name>
</gene>